<sequence>PIKPASDKGSPIIYLTDGNQQFITMYAAAARQRSMADSVIVGIGYPPTERNEFYRLRTRDFLFPVAENWWKSIPPQHRSYIGSDAGGAEQFAKFIVGTLKPEIERCYRIDHDRQMLFGHSLGGLFVLHLMFQQPEAFNLYCAASPSIWVNDRSILEEIPDFLNRLSETRDRR</sequence>
<dbReference type="PANTHER" id="PTHR40841:SF2">
    <property type="entry name" value="SIDEROPHORE-DEGRADING ESTERASE (EUROFUNG)"/>
    <property type="match status" value="1"/>
</dbReference>
<dbReference type="InterPro" id="IPR000801">
    <property type="entry name" value="Esterase-like"/>
</dbReference>
<dbReference type="PANTHER" id="PTHR40841">
    <property type="entry name" value="SIDEROPHORE TRIACETYLFUSARININE C ESTERASE"/>
    <property type="match status" value="1"/>
</dbReference>
<protein>
    <submittedName>
        <fullName evidence="3">CAZy families CE1 protein</fullName>
    </submittedName>
</protein>
<dbReference type="SUPFAM" id="SSF53474">
    <property type="entry name" value="alpha/beta-Hydrolases"/>
    <property type="match status" value="1"/>
</dbReference>
<evidence type="ECO:0000313" key="3">
    <source>
        <dbReference type="EMBL" id="AIA94657.1"/>
    </source>
</evidence>
<dbReference type="AlphaFoldDB" id="A0A060CIA1"/>
<evidence type="ECO:0000256" key="2">
    <source>
        <dbReference type="ARBA" id="ARBA00022801"/>
    </source>
</evidence>
<reference evidence="3" key="1">
    <citation type="journal article" date="2013" name="Environ. Microbiol.">
        <title>Seasonally variable intestinal metagenomes of the red palm weevil (Rhynchophorus ferrugineus).</title>
        <authorList>
            <person name="Jia S."/>
            <person name="Zhang X."/>
            <person name="Zhang G."/>
            <person name="Yin A."/>
            <person name="Zhang S."/>
            <person name="Li F."/>
            <person name="Wang L."/>
            <person name="Zhao D."/>
            <person name="Yun Q."/>
            <person name="Tala"/>
            <person name="Wang J."/>
            <person name="Sun G."/>
            <person name="Baabdullah M."/>
            <person name="Yu X."/>
            <person name="Hu S."/>
            <person name="Al-Mssallem I.S."/>
            <person name="Yu J."/>
        </authorList>
    </citation>
    <scope>NUCLEOTIDE SEQUENCE</scope>
</reference>
<dbReference type="GO" id="GO:0016788">
    <property type="term" value="F:hydrolase activity, acting on ester bonds"/>
    <property type="evidence" value="ECO:0007669"/>
    <property type="project" value="TreeGrafter"/>
</dbReference>
<organism evidence="3">
    <name type="scientific">uncultured Christiangramia sp</name>
    <dbReference type="NCBI Taxonomy" id="503836"/>
    <lineage>
        <taxon>Bacteria</taxon>
        <taxon>Pseudomonadati</taxon>
        <taxon>Bacteroidota</taxon>
        <taxon>Flavobacteriia</taxon>
        <taxon>Flavobacteriales</taxon>
        <taxon>Flavobacteriaceae</taxon>
        <taxon>Christiangramia</taxon>
        <taxon>environmental samples</taxon>
    </lineage>
</organism>
<keyword evidence="2" id="KW-0378">Hydrolase</keyword>
<evidence type="ECO:0000256" key="1">
    <source>
        <dbReference type="ARBA" id="ARBA00005622"/>
    </source>
</evidence>
<dbReference type="Pfam" id="PF00756">
    <property type="entry name" value="Esterase"/>
    <property type="match status" value="1"/>
</dbReference>
<name>A0A060CIA1_9FLAO</name>
<accession>A0A060CIA1</accession>
<dbReference type="InterPro" id="IPR029058">
    <property type="entry name" value="AB_hydrolase_fold"/>
</dbReference>
<proteinExistence type="inferred from homology"/>
<dbReference type="EMBL" id="KF127304">
    <property type="protein sequence ID" value="AIA94657.1"/>
    <property type="molecule type" value="Genomic_DNA"/>
</dbReference>
<dbReference type="InterPro" id="IPR052558">
    <property type="entry name" value="Siderophore_Hydrolase_D"/>
</dbReference>
<feature type="non-terminal residue" evidence="3">
    <location>
        <position position="1"/>
    </location>
</feature>
<dbReference type="Gene3D" id="3.40.50.1820">
    <property type="entry name" value="alpha/beta hydrolase"/>
    <property type="match status" value="1"/>
</dbReference>
<comment type="similarity">
    <text evidence="1">Belongs to the esterase D family.</text>
</comment>